<evidence type="ECO:0000313" key="5">
    <source>
        <dbReference type="Proteomes" id="UP000232638"/>
    </source>
</evidence>
<reference evidence="4 5" key="1">
    <citation type="submission" date="2017-03" db="EMBL/GenBank/DDBJ databases">
        <title>Complete genome sequence of Candidatus 'Thiodictyon syntrophicum' sp. nov. strain Cad16T, a photolithoautotroph purple sulfur bacterium isolated from an alpine meromictic lake.</title>
        <authorList>
            <person name="Luedin S.M."/>
            <person name="Pothier J.F."/>
            <person name="Danza F."/>
            <person name="Storelli N."/>
            <person name="Wittwer M."/>
            <person name="Tonolla M."/>
        </authorList>
    </citation>
    <scope>NUCLEOTIDE SEQUENCE [LARGE SCALE GENOMIC DNA]</scope>
    <source>
        <strain evidence="4 5">Cad16T</strain>
    </source>
</reference>
<dbReference type="Gene3D" id="3.30.200.20">
    <property type="entry name" value="Phosphorylase Kinase, domain 1"/>
    <property type="match status" value="1"/>
</dbReference>
<dbReference type="RefSeq" id="WP_100918189.1">
    <property type="nucleotide sequence ID" value="NZ_CP020370.1"/>
</dbReference>
<keyword evidence="1" id="KW-0547">Nucleotide-binding</keyword>
<sequence>MSERHDLLRQWLVAVLGRDDFTLEAASADASFRRYWRARYPGHTLVLMDAPPAQEDCGRFVDLARRLRAIGLHTPEIFAEDRARGFLALSDLGDRLYLAELDAQNADRLYADALAALAVIQARGPQEGLPVYDAPFLLRELEICREWFLGRHLGLALSPGDQADWDGACESLVAAALEQPRVCVHRDYHSRNLMITQAPGPGILDFQDAVVGPVTYDLVSLLKDCYIQWPAARVTGWALGYLDGAVASGLLPALDPDRFMRWFDLMGAQRHLKACGIFARLHHRDGKPGYLNDIPRTLGYVREVAARYPELADLDRLLTGRVVPVL</sequence>
<dbReference type="InterPro" id="IPR011009">
    <property type="entry name" value="Kinase-like_dom_sf"/>
</dbReference>
<organism evidence="4 5">
    <name type="scientific">Candidatus Thiodictyon syntrophicum</name>
    <dbReference type="NCBI Taxonomy" id="1166950"/>
    <lineage>
        <taxon>Bacteria</taxon>
        <taxon>Pseudomonadati</taxon>
        <taxon>Pseudomonadota</taxon>
        <taxon>Gammaproteobacteria</taxon>
        <taxon>Chromatiales</taxon>
        <taxon>Chromatiaceae</taxon>
        <taxon>Thiodictyon</taxon>
    </lineage>
</organism>
<dbReference type="AlphaFoldDB" id="A0A2K8U480"/>
<dbReference type="EMBL" id="CP020370">
    <property type="protein sequence ID" value="AUB80390.1"/>
    <property type="molecule type" value="Genomic_DNA"/>
</dbReference>
<accession>A0A2K8U480</accession>
<evidence type="ECO:0000256" key="2">
    <source>
        <dbReference type="ARBA" id="ARBA00022840"/>
    </source>
</evidence>
<keyword evidence="2" id="KW-0067">ATP-binding</keyword>
<dbReference type="Pfam" id="PF01636">
    <property type="entry name" value="APH"/>
    <property type="match status" value="1"/>
</dbReference>
<keyword evidence="4" id="KW-0808">Transferase</keyword>
<evidence type="ECO:0000313" key="4">
    <source>
        <dbReference type="EMBL" id="AUB80390.1"/>
    </source>
</evidence>
<name>A0A2K8U480_9GAMM</name>
<gene>
    <name evidence="4" type="ORF">THSYN_05105</name>
</gene>
<protein>
    <submittedName>
        <fullName evidence="4">Aminoglycoside phosphotransferase</fullName>
    </submittedName>
</protein>
<evidence type="ECO:0000256" key="1">
    <source>
        <dbReference type="ARBA" id="ARBA00022741"/>
    </source>
</evidence>
<dbReference type="GO" id="GO:0016740">
    <property type="term" value="F:transferase activity"/>
    <property type="evidence" value="ECO:0007669"/>
    <property type="project" value="UniProtKB-KW"/>
</dbReference>
<dbReference type="Gene3D" id="3.90.1200.10">
    <property type="match status" value="1"/>
</dbReference>
<dbReference type="PANTHER" id="PTHR33540">
    <property type="entry name" value="TRNA THREONYLCARBAMOYLADENOSINE BIOSYNTHESIS PROTEIN TSAE"/>
    <property type="match status" value="1"/>
</dbReference>
<dbReference type="PANTHER" id="PTHR33540:SF1">
    <property type="entry name" value="N-ACETYLMURAMATE_N-ACETYLGLUCOSAMINE KINASE"/>
    <property type="match status" value="1"/>
</dbReference>
<keyword evidence="5" id="KW-1185">Reference proteome</keyword>
<dbReference type="InterPro" id="IPR002575">
    <property type="entry name" value="Aminoglycoside_PTrfase"/>
</dbReference>
<dbReference type="GO" id="GO:0005524">
    <property type="term" value="F:ATP binding"/>
    <property type="evidence" value="ECO:0007669"/>
    <property type="project" value="UniProtKB-KW"/>
</dbReference>
<dbReference type="SUPFAM" id="SSF56112">
    <property type="entry name" value="Protein kinase-like (PK-like)"/>
    <property type="match status" value="1"/>
</dbReference>
<feature type="domain" description="Aminoglycoside phosphotransferase" evidence="3">
    <location>
        <begin position="23"/>
        <end position="245"/>
    </location>
</feature>
<dbReference type="OrthoDB" id="9809275at2"/>
<dbReference type="Proteomes" id="UP000232638">
    <property type="component" value="Chromosome"/>
</dbReference>
<proteinExistence type="predicted"/>
<evidence type="ECO:0000259" key="3">
    <source>
        <dbReference type="Pfam" id="PF01636"/>
    </source>
</evidence>
<dbReference type="KEGG" id="tsy:THSYN_05105"/>